<name>A0A2G9Y8W2_9BACT</name>
<evidence type="ECO:0000313" key="2">
    <source>
        <dbReference type="Proteomes" id="UP000230392"/>
    </source>
</evidence>
<comment type="caution">
    <text evidence="1">The sequence shown here is derived from an EMBL/GenBank/DDBJ whole genome shotgun (WGS) entry which is preliminary data.</text>
</comment>
<sequence length="47" mass="5021">ITCLTTGQADVFGGEIPVTPYVDNKEDHIGKEIIKTYRSGCPAIVLG</sequence>
<feature type="non-terminal residue" evidence="1">
    <location>
        <position position="1"/>
    </location>
</feature>
<proteinExistence type="predicted"/>
<dbReference type="AlphaFoldDB" id="A0A2G9Y8W2"/>
<protein>
    <submittedName>
        <fullName evidence="1">L-ribulose-5-phosphate 4-epimerase</fullName>
    </submittedName>
</protein>
<accession>A0A2G9Y8W2</accession>
<reference evidence="1 2" key="1">
    <citation type="submission" date="2017-09" db="EMBL/GenBank/DDBJ databases">
        <title>Depth-based differentiation of microbial function through sediment-hosted aquifers and enrichment of novel symbionts in the deep terrestrial subsurface.</title>
        <authorList>
            <person name="Probst A.J."/>
            <person name="Ladd B."/>
            <person name="Jarett J.K."/>
            <person name="Geller-Mcgrath D.E."/>
            <person name="Sieber C.M."/>
            <person name="Emerson J.B."/>
            <person name="Anantharaman K."/>
            <person name="Thomas B.C."/>
            <person name="Malmstrom R."/>
            <person name="Stieglmeier M."/>
            <person name="Klingl A."/>
            <person name="Woyke T."/>
            <person name="Ryan C.M."/>
            <person name="Banfield J.F."/>
        </authorList>
    </citation>
    <scope>NUCLEOTIDE SEQUENCE [LARGE SCALE GENOMIC DNA]</scope>
    <source>
        <strain evidence="1">CG23_combo_of_CG06-09_8_20_14_all_48_7</strain>
    </source>
</reference>
<dbReference type="Proteomes" id="UP000230392">
    <property type="component" value="Unassembled WGS sequence"/>
</dbReference>
<feature type="non-terminal residue" evidence="1">
    <location>
        <position position="47"/>
    </location>
</feature>
<gene>
    <name evidence="1" type="ORF">COX46_05345</name>
</gene>
<dbReference type="EMBL" id="PCRF01000259">
    <property type="protein sequence ID" value="PIP15655.1"/>
    <property type="molecule type" value="Genomic_DNA"/>
</dbReference>
<organism evidence="1 2">
    <name type="scientific">bacterium (Candidatus Ratteibacteria) CG23_combo_of_CG06-09_8_20_14_all_48_7</name>
    <dbReference type="NCBI Taxonomy" id="2014292"/>
    <lineage>
        <taxon>Bacteria</taxon>
        <taxon>Candidatus Ratteibacteria</taxon>
    </lineage>
</organism>
<evidence type="ECO:0000313" key="1">
    <source>
        <dbReference type="EMBL" id="PIP15655.1"/>
    </source>
</evidence>